<evidence type="ECO:0000313" key="1">
    <source>
        <dbReference type="EMBL" id="MBX03646.1"/>
    </source>
</evidence>
<name>A0A2P2KD35_RHIMU</name>
<reference evidence="1" key="1">
    <citation type="submission" date="2018-02" db="EMBL/GenBank/DDBJ databases">
        <title>Rhizophora mucronata_Transcriptome.</title>
        <authorList>
            <person name="Meera S.P."/>
            <person name="Sreeshan A."/>
            <person name="Augustine A."/>
        </authorList>
    </citation>
    <scope>NUCLEOTIDE SEQUENCE</scope>
    <source>
        <tissue evidence="1">Leaf</tissue>
    </source>
</reference>
<sequence>MICTSSRYTIPIPDFHMSFFRNGRLPPLQRHFCTMFSGHLEQTFLQSTWVSPFIKNTSTILRRFACTFCLSVTLYDSLSFNFLLK</sequence>
<proteinExistence type="predicted"/>
<protein>
    <submittedName>
        <fullName evidence="1">Uncharacterized protein</fullName>
    </submittedName>
</protein>
<accession>A0A2P2KD35</accession>
<dbReference type="AlphaFoldDB" id="A0A2P2KD35"/>
<organism evidence="1">
    <name type="scientific">Rhizophora mucronata</name>
    <name type="common">Asiatic mangrove</name>
    <dbReference type="NCBI Taxonomy" id="61149"/>
    <lineage>
        <taxon>Eukaryota</taxon>
        <taxon>Viridiplantae</taxon>
        <taxon>Streptophyta</taxon>
        <taxon>Embryophyta</taxon>
        <taxon>Tracheophyta</taxon>
        <taxon>Spermatophyta</taxon>
        <taxon>Magnoliopsida</taxon>
        <taxon>eudicotyledons</taxon>
        <taxon>Gunneridae</taxon>
        <taxon>Pentapetalae</taxon>
        <taxon>rosids</taxon>
        <taxon>fabids</taxon>
        <taxon>Malpighiales</taxon>
        <taxon>Rhizophoraceae</taxon>
        <taxon>Rhizophora</taxon>
    </lineage>
</organism>
<dbReference type="EMBL" id="GGEC01023162">
    <property type="protein sequence ID" value="MBX03646.1"/>
    <property type="molecule type" value="Transcribed_RNA"/>
</dbReference>